<accession>A0A6C0FCM1</accession>
<protein>
    <recommendedName>
        <fullName evidence="2">Tail protein</fullName>
    </recommendedName>
</protein>
<evidence type="ECO:0000313" key="1">
    <source>
        <dbReference type="EMBL" id="QHT36925.1"/>
    </source>
</evidence>
<organism evidence="1">
    <name type="scientific">viral metagenome</name>
    <dbReference type="NCBI Taxonomy" id="1070528"/>
    <lineage>
        <taxon>unclassified sequences</taxon>
        <taxon>metagenomes</taxon>
        <taxon>organismal metagenomes</taxon>
    </lineage>
</organism>
<proteinExistence type="predicted"/>
<reference evidence="1" key="1">
    <citation type="journal article" date="2020" name="Nature">
        <title>Giant virus diversity and host interactions through global metagenomics.</title>
        <authorList>
            <person name="Schulz F."/>
            <person name="Roux S."/>
            <person name="Paez-Espino D."/>
            <person name="Jungbluth S."/>
            <person name="Walsh D.A."/>
            <person name="Denef V.J."/>
            <person name="McMahon K.D."/>
            <person name="Konstantinidis K.T."/>
            <person name="Eloe-Fadrosh E.A."/>
            <person name="Kyrpides N.C."/>
            <person name="Woyke T."/>
        </authorList>
    </citation>
    <scope>NUCLEOTIDE SEQUENCE</scope>
    <source>
        <strain evidence="1">GVMAG-S-ERX555967-130</strain>
    </source>
</reference>
<name>A0A6C0FCM1_9ZZZZ</name>
<dbReference type="EMBL" id="MN738787">
    <property type="protein sequence ID" value="QHT36925.1"/>
    <property type="molecule type" value="Genomic_DNA"/>
</dbReference>
<evidence type="ECO:0008006" key="2">
    <source>
        <dbReference type="Google" id="ProtNLM"/>
    </source>
</evidence>
<dbReference type="AlphaFoldDB" id="A0A6C0FCM1"/>
<sequence>MPRIPQPDDINILDIKQSCRVATTANITLSGEQTIDGISVVSGDRVLVKDQSNSANNGIYICSTGEWQRAPDFDTGTVSSGAFTFIEEGTQYENNGFVLSTPDPVTVGTSDLSFVQFTGTGEITAGTGLTKTGNELDVIGGDGIIANADDIQVAVDNSTLELSASNGSGQVRIKDNGVTLSKLSTIANMSVIGNTSGSTATPSAVSILDEDTLSSNSNTALATQQSIKAYVDTSNTMGDGFVIEDGDGTEVTITENKEVKIIGGTGIVTNWTDTSHGTDGDPYDLTITCDLEGTELSSSGESGGTKFLREDGDGTCSWQPVPDTDTTYTAGNGLSLSGTEFSVSSSQTTITSLLSSTLKIGEDGDTNIDFSTGNQIHFYTDGAKQIQIQDGVIAPDTTNDIDLGTSSLKYKDAYFTGTVNSNTFSGNLSGNATTATTLETARTIGGVSFDGSSNIDLPGVNIAGTQDTSGNADSASIATNVTVTANNSNNETVYPVFVDGATGSQGLETDTGLSYNPSSGLLSSTKFSGQMTGNLYVAGSLSLSAASYNGSADVTITGTNTMGSGFVLEDGDGTEVTITENKEVKIIGGTGIVTNWTDTSNGTDGDPYDLTITCDLEGTELASTGESGGTKFLREDGDGTCSWQPVPDTDTTYTAGNGLSLSSTEFSSKTDNVTITSRGGGSSDSLAVLRAPGNLYISGSLSLSAASYNGSADVTITGTNTMGSGFVLEDGDGTEVTITENKEVKIIGGTGIVTNWTDTSNGTDGDPYDLTITCDLEGTELSSTGESGGTKFLREDGDGTCSWQLFNIPNGQAKYDTATYFTVPKGNPDTDPNEYGGALDDYLKPSIVVQERGQKVLIQASITGEWSGGSRYNAGVIICRENPDESIHLIRPDNSGSTDSRLRVLAQFLISHPTDSSSSSTTMEAAHVLCVDDEITAAGTYSYYPVLVSSNSTTNTFVLNRVQNSSNLVHCERARSTISLQLLSS</sequence>